<dbReference type="InterPro" id="IPR040256">
    <property type="entry name" value="At4g02000-like"/>
</dbReference>
<dbReference type="EMBL" id="JABFAF010000013">
    <property type="protein sequence ID" value="MBA0874809.1"/>
    <property type="molecule type" value="Genomic_DNA"/>
</dbReference>
<evidence type="ECO:0000259" key="1">
    <source>
        <dbReference type="Pfam" id="PF14111"/>
    </source>
</evidence>
<dbReference type="InterPro" id="IPR025558">
    <property type="entry name" value="DUF4283"/>
</dbReference>
<dbReference type="Pfam" id="PF14111">
    <property type="entry name" value="DUF4283"/>
    <property type="match status" value="1"/>
</dbReference>
<dbReference type="PANTHER" id="PTHR31286">
    <property type="entry name" value="GLYCINE-RICH CELL WALL STRUCTURAL PROTEIN 1.8-LIKE"/>
    <property type="match status" value="1"/>
</dbReference>
<sequence>DKLVGHSSKDVFNSSEENEVIVILEGDIQKTVVNGMPSITFSDRIHQILIQGMNNTVILKLLGRNIGFSILQNKIYNMWRPSTPLHMMDIKNGYFLIKFQNKLDCEKALSEGPWTIFGKYLTVQPWTMAFDPTQAYPSVVMAWIRFLALPNYLYNRKVITEIGKLIRKVVKLDMNTDSRARGHFARMVVYVNLEKPLVSQILINGRSQKVEYEPLYTICFHCGRYSHVENLCT</sequence>
<proteinExistence type="predicted"/>
<organism evidence="2 3">
    <name type="scientific">Gossypium schwendimanii</name>
    <name type="common">Cotton</name>
    <dbReference type="NCBI Taxonomy" id="34291"/>
    <lineage>
        <taxon>Eukaryota</taxon>
        <taxon>Viridiplantae</taxon>
        <taxon>Streptophyta</taxon>
        <taxon>Embryophyta</taxon>
        <taxon>Tracheophyta</taxon>
        <taxon>Spermatophyta</taxon>
        <taxon>Magnoliopsida</taxon>
        <taxon>eudicotyledons</taxon>
        <taxon>Gunneridae</taxon>
        <taxon>Pentapetalae</taxon>
        <taxon>rosids</taxon>
        <taxon>malvids</taxon>
        <taxon>Malvales</taxon>
        <taxon>Malvaceae</taxon>
        <taxon>Malvoideae</taxon>
        <taxon>Gossypium</taxon>
    </lineage>
</organism>
<accession>A0A7J9MWP6</accession>
<evidence type="ECO:0000313" key="2">
    <source>
        <dbReference type="EMBL" id="MBA0874809.1"/>
    </source>
</evidence>
<gene>
    <name evidence="2" type="ORF">Goshw_022307</name>
</gene>
<name>A0A7J9MWP6_GOSSC</name>
<dbReference type="OrthoDB" id="994333at2759"/>
<keyword evidence="3" id="KW-1185">Reference proteome</keyword>
<feature type="domain" description="DUF4283" evidence="1">
    <location>
        <begin position="54"/>
        <end position="134"/>
    </location>
</feature>
<protein>
    <recommendedName>
        <fullName evidence="1">DUF4283 domain-containing protein</fullName>
    </recommendedName>
</protein>
<dbReference type="Proteomes" id="UP000593576">
    <property type="component" value="Unassembled WGS sequence"/>
</dbReference>
<evidence type="ECO:0000313" key="3">
    <source>
        <dbReference type="Proteomes" id="UP000593576"/>
    </source>
</evidence>
<feature type="non-terminal residue" evidence="2">
    <location>
        <position position="1"/>
    </location>
</feature>
<comment type="caution">
    <text evidence="2">The sequence shown here is derived from an EMBL/GenBank/DDBJ whole genome shotgun (WGS) entry which is preliminary data.</text>
</comment>
<dbReference type="AlphaFoldDB" id="A0A7J9MWP6"/>
<dbReference type="PANTHER" id="PTHR31286:SF173">
    <property type="entry name" value="DUF4283 DOMAIN-CONTAINING PROTEIN"/>
    <property type="match status" value="1"/>
</dbReference>
<reference evidence="2 3" key="1">
    <citation type="journal article" date="2019" name="Genome Biol. Evol.">
        <title>Insights into the evolution of the New World diploid cottons (Gossypium, subgenus Houzingenia) based on genome sequencing.</title>
        <authorList>
            <person name="Grover C.E."/>
            <person name="Arick M.A. 2nd"/>
            <person name="Thrash A."/>
            <person name="Conover J.L."/>
            <person name="Sanders W.S."/>
            <person name="Peterson D.G."/>
            <person name="Frelichowski J.E."/>
            <person name="Scheffler J.A."/>
            <person name="Scheffler B.E."/>
            <person name="Wendel J.F."/>
        </authorList>
    </citation>
    <scope>NUCLEOTIDE SEQUENCE [LARGE SCALE GENOMIC DNA]</scope>
    <source>
        <strain evidence="2">1</strain>
        <tissue evidence="2">Leaf</tissue>
    </source>
</reference>